<reference evidence="1" key="1">
    <citation type="journal article" date="2013" name="Int. J. Syst. Evol. Microbiol.">
        <title>Aestuariibaculum suncheonense gen. nov., sp. nov., a marine bacterium of the family Flavobacteriaceae isolated from a tidal flat and emended descriptions of the genera Gaetbulibacter and Tamlana.</title>
        <authorList>
            <person name="Jeong S.H."/>
            <person name="Park M.S."/>
            <person name="Jin H.M."/>
            <person name="Lee K."/>
            <person name="Park W."/>
            <person name="Jeon C.O."/>
        </authorList>
    </citation>
    <scope>NUCLEOTIDE SEQUENCE</scope>
    <source>
        <strain evidence="1">SC17</strain>
    </source>
</reference>
<reference evidence="1" key="2">
    <citation type="submission" date="2020-09" db="EMBL/GenBank/DDBJ databases">
        <authorList>
            <person name="Wu Z."/>
        </authorList>
    </citation>
    <scope>NUCLEOTIDE SEQUENCE</scope>
    <source>
        <strain evidence="1">SC17</strain>
    </source>
</reference>
<sequence length="152" mass="17029">MKISSLLLCLFILLSGCSDKDKESIDCSVIYIGNPLLLLKITDTNGNNLIENETYTAENISINYNNNTINDVVIDDYPQLNAFINVPLFGTDIERTFKINLSETETDVLIVNVTLEEGICKYIFTIPLSGTYNGNSITIENYNNNYLITVVK</sequence>
<evidence type="ECO:0000313" key="1">
    <source>
        <dbReference type="EMBL" id="MBD0836826.1"/>
    </source>
</evidence>
<dbReference type="RefSeq" id="WP_188217316.1">
    <property type="nucleotide sequence ID" value="NZ_BAABGH010000017.1"/>
</dbReference>
<accession>A0A8J6QMN8</accession>
<dbReference type="EMBL" id="JACVXC010000007">
    <property type="protein sequence ID" value="MBD0836826.1"/>
    <property type="molecule type" value="Genomic_DNA"/>
</dbReference>
<name>A0A8J6QMN8_9FLAO</name>
<dbReference type="PROSITE" id="PS51257">
    <property type="entry name" value="PROKAR_LIPOPROTEIN"/>
    <property type="match status" value="1"/>
</dbReference>
<keyword evidence="2" id="KW-1185">Reference proteome</keyword>
<dbReference type="AlphaFoldDB" id="A0A8J6QMN8"/>
<comment type="caution">
    <text evidence="1">The sequence shown here is derived from an EMBL/GenBank/DDBJ whole genome shotgun (WGS) entry which is preliminary data.</text>
</comment>
<organism evidence="1 2">
    <name type="scientific">Aestuariibaculum suncheonense</name>
    <dbReference type="NCBI Taxonomy" id="1028745"/>
    <lineage>
        <taxon>Bacteria</taxon>
        <taxon>Pseudomonadati</taxon>
        <taxon>Bacteroidota</taxon>
        <taxon>Flavobacteriia</taxon>
        <taxon>Flavobacteriales</taxon>
        <taxon>Flavobacteriaceae</taxon>
    </lineage>
</organism>
<protein>
    <submittedName>
        <fullName evidence="1">Uncharacterized protein</fullName>
    </submittedName>
</protein>
<gene>
    <name evidence="1" type="ORF">ICJ84_15430</name>
</gene>
<evidence type="ECO:0000313" key="2">
    <source>
        <dbReference type="Proteomes" id="UP000602057"/>
    </source>
</evidence>
<dbReference type="Proteomes" id="UP000602057">
    <property type="component" value="Unassembled WGS sequence"/>
</dbReference>
<proteinExistence type="predicted"/>